<evidence type="ECO:0000259" key="2">
    <source>
        <dbReference type="Pfam" id="PF01863"/>
    </source>
</evidence>
<dbReference type="RefSeq" id="WP_119424329.1">
    <property type="nucleotide sequence ID" value="NZ_QQXK01000010.1"/>
</dbReference>
<reference evidence="3 4" key="1">
    <citation type="submission" date="2018-07" db="EMBL/GenBank/DDBJ databases">
        <title>Arthrobacter sp. nov., isolated from raw cow's milk with high bacterial count.</title>
        <authorList>
            <person name="Hahne J."/>
            <person name="Isele D."/>
            <person name="Lipski A."/>
        </authorList>
    </citation>
    <scope>NUCLEOTIDE SEQUENCE [LARGE SCALE GENOMIC DNA]</scope>
    <source>
        <strain evidence="3 4">JZ R-35</strain>
    </source>
</reference>
<keyword evidence="4" id="KW-1185">Reference proteome</keyword>
<organism evidence="3 4">
    <name type="scientific">Galactobacter valiniphilus</name>
    <dbReference type="NCBI Taxonomy" id="2676122"/>
    <lineage>
        <taxon>Bacteria</taxon>
        <taxon>Bacillati</taxon>
        <taxon>Actinomycetota</taxon>
        <taxon>Actinomycetes</taxon>
        <taxon>Micrococcales</taxon>
        <taxon>Micrococcaceae</taxon>
        <taxon>Galactobacter</taxon>
    </lineage>
</organism>
<protein>
    <submittedName>
        <fullName evidence="3">M48 family peptidase</fullName>
    </submittedName>
</protein>
<feature type="region of interest" description="Disordered" evidence="1">
    <location>
        <begin position="176"/>
        <end position="211"/>
    </location>
</feature>
<name>A0A399JJF7_9MICC</name>
<feature type="compositionally biased region" description="Acidic residues" evidence="1">
    <location>
        <begin position="201"/>
        <end position="211"/>
    </location>
</feature>
<comment type="caution">
    <text evidence="3">The sequence shown here is derived from an EMBL/GenBank/DDBJ whole genome shotgun (WGS) entry which is preliminary data.</text>
</comment>
<dbReference type="AlphaFoldDB" id="A0A399JJF7"/>
<accession>A0A399JJF7</accession>
<evidence type="ECO:0000256" key="1">
    <source>
        <dbReference type="SAM" id="MobiDB-lite"/>
    </source>
</evidence>
<dbReference type="InterPro" id="IPR002725">
    <property type="entry name" value="YgjP-like_metallopeptidase"/>
</dbReference>
<dbReference type="CDD" id="cd07344">
    <property type="entry name" value="M48_yhfN_like"/>
    <property type="match status" value="1"/>
</dbReference>
<dbReference type="PANTHER" id="PTHR30399:SF1">
    <property type="entry name" value="UTP PYROPHOSPHATASE"/>
    <property type="match status" value="1"/>
</dbReference>
<proteinExistence type="predicted"/>
<evidence type="ECO:0000313" key="4">
    <source>
        <dbReference type="Proteomes" id="UP000265419"/>
    </source>
</evidence>
<dbReference type="InterPro" id="IPR053136">
    <property type="entry name" value="UTP_pyrophosphatase-like"/>
</dbReference>
<dbReference type="EMBL" id="QQXK01000010">
    <property type="protein sequence ID" value="RII42586.1"/>
    <property type="molecule type" value="Genomic_DNA"/>
</dbReference>
<evidence type="ECO:0000313" key="3">
    <source>
        <dbReference type="EMBL" id="RII42586.1"/>
    </source>
</evidence>
<gene>
    <name evidence="3" type="ORF">DWB68_06465</name>
</gene>
<sequence>MAQREREFTRQDGLRVKVVRSTRRTRTVSAAWRDGTAVVSIPARLSAAEEEEWVATMLERMLKRKTRVPRSDGELLERARALSERYLEGRAAPSSVRWVGNQQRRWASATAVDGSIRVSERLRDMPAWVQDAVLVHELAHLIADDGHGPYFKSLEACYPRHAEAHAFLHGVEWATARAGGPSGAPPPAAEPDEDWMRDWQPDEDDGDWGRY</sequence>
<dbReference type="Proteomes" id="UP000265419">
    <property type="component" value="Unassembled WGS sequence"/>
</dbReference>
<dbReference type="PANTHER" id="PTHR30399">
    <property type="entry name" value="UNCHARACTERIZED PROTEIN YGJP"/>
    <property type="match status" value="1"/>
</dbReference>
<dbReference type="Gene3D" id="3.30.2010.10">
    <property type="entry name" value="Metalloproteases ('zincins'), catalytic domain"/>
    <property type="match status" value="1"/>
</dbReference>
<feature type="domain" description="YgjP-like metallopeptidase" evidence="2">
    <location>
        <begin position="99"/>
        <end position="168"/>
    </location>
</feature>
<dbReference type="Pfam" id="PF01863">
    <property type="entry name" value="YgjP-like"/>
    <property type="match status" value="1"/>
</dbReference>